<evidence type="ECO:0000259" key="5">
    <source>
        <dbReference type="PROSITE" id="PS50932"/>
    </source>
</evidence>
<dbReference type="InterPro" id="IPR000843">
    <property type="entry name" value="HTH_LacI"/>
</dbReference>
<dbReference type="PANTHER" id="PTHR30146:SF151">
    <property type="entry name" value="HTH-TYPE TRANSCRIPTIONAL REPRESSOR CYTR"/>
    <property type="match status" value="1"/>
</dbReference>
<dbReference type="Gene3D" id="3.40.50.2300">
    <property type="match status" value="2"/>
</dbReference>
<evidence type="ECO:0000313" key="6">
    <source>
        <dbReference type="EMBL" id="NRQ42869.1"/>
    </source>
</evidence>
<dbReference type="Pfam" id="PF00356">
    <property type="entry name" value="LacI"/>
    <property type="match status" value="1"/>
</dbReference>
<dbReference type="SUPFAM" id="SSF47413">
    <property type="entry name" value="lambda repressor-like DNA-binding domains"/>
    <property type="match status" value="1"/>
</dbReference>
<evidence type="ECO:0000313" key="7">
    <source>
        <dbReference type="Proteomes" id="UP000523161"/>
    </source>
</evidence>
<dbReference type="SUPFAM" id="SSF53822">
    <property type="entry name" value="Periplasmic binding protein-like I"/>
    <property type="match status" value="1"/>
</dbReference>
<dbReference type="CDD" id="cd06284">
    <property type="entry name" value="PBP1_LacI-like"/>
    <property type="match status" value="1"/>
</dbReference>
<dbReference type="Proteomes" id="UP000523161">
    <property type="component" value="Unassembled WGS sequence"/>
</dbReference>
<evidence type="ECO:0000256" key="4">
    <source>
        <dbReference type="ARBA" id="ARBA00023163"/>
    </source>
</evidence>
<dbReference type="EMBL" id="JABSOD010000008">
    <property type="protein sequence ID" value="NRQ42869.1"/>
    <property type="molecule type" value="Genomic_DNA"/>
</dbReference>
<dbReference type="PROSITE" id="PS50932">
    <property type="entry name" value="HTH_LACI_2"/>
    <property type="match status" value="1"/>
</dbReference>
<dbReference type="CDD" id="cd01392">
    <property type="entry name" value="HTH_LacI"/>
    <property type="match status" value="1"/>
</dbReference>
<evidence type="ECO:0000256" key="2">
    <source>
        <dbReference type="ARBA" id="ARBA00023015"/>
    </source>
</evidence>
<reference evidence="6 7" key="1">
    <citation type="submission" date="2020-06" db="EMBL/GenBank/DDBJ databases">
        <title>Rheinheimera sp. nov., a marine bacterium isolated from coastal.</title>
        <authorList>
            <person name="Yu Q."/>
            <person name="Qi Y."/>
            <person name="Pu J."/>
        </authorList>
    </citation>
    <scope>NUCLEOTIDE SEQUENCE [LARGE SCALE GENOMIC DNA]</scope>
    <source>
        <strain evidence="6 7">YQF-2</strain>
    </source>
</reference>
<accession>A0A7Y5EHW6</accession>
<keyword evidence="1" id="KW-0678">Repressor</keyword>
<dbReference type="InterPro" id="IPR046335">
    <property type="entry name" value="LacI/GalR-like_sensor"/>
</dbReference>
<protein>
    <submittedName>
        <fullName evidence="6">LacI family DNA-binding transcriptional regulator</fullName>
    </submittedName>
</protein>
<keyword evidence="3 6" id="KW-0238">DNA-binding</keyword>
<sequence>MTTIRIVSKLAGVSTATVSRTLKNPQLVSPDTRLRVMQAVQTAGYRPNQLARNFSSGKAYAVVVLVPNVANPFFSRVIRGIEQEAQACGYAVLLGDTQGSVSREQEYARMGLTSQADGLIQLDSRYPFSDEDSQLASTVPFVNACERITEPAGYPVVELDNRGAARALTQHLLDLNLKRLAVITGPARSPIVRDRLAGTQDALLGAGLTLNPAAVVAGDFSMQSGHDAAAQLLQQPERPQAIFCMNDEMAIGAMSCIRKHGLRIPQDIAIAGFDNIEYAGFTEPGLTTIDQPAEQLGRQAMRALYQLMQGTPLAQQHMMLPYRLVVRDSTAAITDKK</sequence>
<dbReference type="Gene3D" id="1.10.260.40">
    <property type="entry name" value="lambda repressor-like DNA-binding domains"/>
    <property type="match status" value="1"/>
</dbReference>
<evidence type="ECO:0000256" key="1">
    <source>
        <dbReference type="ARBA" id="ARBA00022491"/>
    </source>
</evidence>
<comment type="caution">
    <text evidence="6">The sequence shown here is derived from an EMBL/GenBank/DDBJ whole genome shotgun (WGS) entry which is preliminary data.</text>
</comment>
<keyword evidence="2" id="KW-0805">Transcription regulation</keyword>
<keyword evidence="4" id="KW-0804">Transcription</keyword>
<keyword evidence="7" id="KW-1185">Reference proteome</keyword>
<proteinExistence type="predicted"/>
<name>A0A7Y5EHW6_9GAMM</name>
<gene>
    <name evidence="6" type="ORF">HRH59_09925</name>
</gene>
<dbReference type="InterPro" id="IPR010982">
    <property type="entry name" value="Lambda_DNA-bd_dom_sf"/>
</dbReference>
<organism evidence="6 7">
    <name type="scientific">Rheinheimera lutimaris</name>
    <dbReference type="NCBI Taxonomy" id="2740584"/>
    <lineage>
        <taxon>Bacteria</taxon>
        <taxon>Pseudomonadati</taxon>
        <taxon>Pseudomonadota</taxon>
        <taxon>Gammaproteobacteria</taxon>
        <taxon>Chromatiales</taxon>
        <taxon>Chromatiaceae</taxon>
        <taxon>Rheinheimera</taxon>
    </lineage>
</organism>
<dbReference type="GO" id="GO:0003700">
    <property type="term" value="F:DNA-binding transcription factor activity"/>
    <property type="evidence" value="ECO:0007669"/>
    <property type="project" value="TreeGrafter"/>
</dbReference>
<dbReference type="RefSeq" id="WP_173501113.1">
    <property type="nucleotide sequence ID" value="NZ_JABSOD010000008.1"/>
</dbReference>
<dbReference type="AlphaFoldDB" id="A0A7Y5EHW6"/>
<dbReference type="GO" id="GO:0000976">
    <property type="term" value="F:transcription cis-regulatory region binding"/>
    <property type="evidence" value="ECO:0007669"/>
    <property type="project" value="TreeGrafter"/>
</dbReference>
<dbReference type="InterPro" id="IPR028082">
    <property type="entry name" value="Peripla_BP_I"/>
</dbReference>
<evidence type="ECO:0000256" key="3">
    <source>
        <dbReference type="ARBA" id="ARBA00023125"/>
    </source>
</evidence>
<dbReference type="Pfam" id="PF13377">
    <property type="entry name" value="Peripla_BP_3"/>
    <property type="match status" value="1"/>
</dbReference>
<dbReference type="SMART" id="SM00354">
    <property type="entry name" value="HTH_LACI"/>
    <property type="match status" value="1"/>
</dbReference>
<dbReference type="PANTHER" id="PTHR30146">
    <property type="entry name" value="LACI-RELATED TRANSCRIPTIONAL REPRESSOR"/>
    <property type="match status" value="1"/>
</dbReference>
<feature type="domain" description="HTH lacI-type" evidence="5">
    <location>
        <begin position="2"/>
        <end position="56"/>
    </location>
</feature>